<dbReference type="GO" id="GO:0006207">
    <property type="term" value="P:'de novo' pyrimidine nucleobase biosynthetic process"/>
    <property type="evidence" value="ECO:0007669"/>
    <property type="project" value="InterPro"/>
</dbReference>
<evidence type="ECO:0000313" key="11">
    <source>
        <dbReference type="Proteomes" id="UP000033101"/>
    </source>
</evidence>
<dbReference type="SUPFAM" id="SSF53671">
    <property type="entry name" value="Aspartate/ornithine carbamoyltransferase"/>
    <property type="match status" value="1"/>
</dbReference>
<dbReference type="PANTHER" id="PTHR45753">
    <property type="entry name" value="ORNITHINE CARBAMOYLTRANSFERASE, MITOCHONDRIAL"/>
    <property type="match status" value="1"/>
</dbReference>
<dbReference type="GO" id="GO:0005829">
    <property type="term" value="C:cytosol"/>
    <property type="evidence" value="ECO:0007669"/>
    <property type="project" value="TreeGrafter"/>
</dbReference>
<evidence type="ECO:0000256" key="4">
    <source>
        <dbReference type="ARBA" id="ARBA00022975"/>
    </source>
</evidence>
<evidence type="ECO:0000259" key="8">
    <source>
        <dbReference type="Pfam" id="PF00185"/>
    </source>
</evidence>
<evidence type="ECO:0000256" key="7">
    <source>
        <dbReference type="HAMAP-Rule" id="MF_00001"/>
    </source>
</evidence>
<dbReference type="HOGENOM" id="CLU_043846_1_2_2"/>
<accession>A0A0E3SAB1</accession>
<feature type="domain" description="Aspartate/ornithine carbamoyltransferase carbamoyl-P binding" evidence="9">
    <location>
        <begin position="25"/>
        <end position="166"/>
    </location>
</feature>
<dbReference type="EC" id="2.1.3.2" evidence="7"/>
<comment type="subunit">
    <text evidence="7">Heterooligomer of catalytic and regulatory chains.</text>
</comment>
<feature type="binding site" evidence="7">
    <location>
        <position position="154"/>
    </location>
    <ligand>
        <name>carbamoyl phosphate</name>
        <dbReference type="ChEBI" id="CHEBI:58228"/>
    </ligand>
</feature>
<dbReference type="PATRIC" id="fig|1434110.4.peg.136"/>
<dbReference type="STRING" id="1434110.MSHOH_0119"/>
<dbReference type="FunFam" id="3.40.50.1370:FF:000002">
    <property type="entry name" value="Aspartate carbamoyltransferase 2"/>
    <property type="match status" value="1"/>
</dbReference>
<evidence type="ECO:0000256" key="5">
    <source>
        <dbReference type="ARBA" id="ARBA00043884"/>
    </source>
</evidence>
<keyword evidence="11" id="KW-1185">Reference proteome</keyword>
<keyword evidence="4 7" id="KW-0665">Pyrimidine biosynthesis</keyword>
<dbReference type="EMBL" id="CP009516">
    <property type="protein sequence ID" value="AKB76602.1"/>
    <property type="molecule type" value="Genomic_DNA"/>
</dbReference>
<feature type="binding site" evidence="7">
    <location>
        <position position="76"/>
    </location>
    <ligand>
        <name>carbamoyl phosphate</name>
        <dbReference type="ChEBI" id="CHEBI:58228"/>
    </ligand>
</feature>
<feature type="binding site" evidence="7">
    <location>
        <position position="77"/>
    </location>
    <ligand>
        <name>carbamoyl phosphate</name>
        <dbReference type="ChEBI" id="CHEBI:58228"/>
    </ligand>
</feature>
<sequence length="327" mass="36837">MPKISGAKVISLGIVYEKRMLFKNRHVISMKDFSREEIDYVLDTAEKLEPVARGEERSRLLDGKIISLLFFEPSTRTRLSFEVATRRLGGQVLNLGSVEASSVMKGENLADTIRVISKYADLIVLRHPLDGSARMAAEFASVPVINGGDGSVHHPTQTFLDLYTIRRESHLEGLKIAMAGDLKYGRTVHSLCHALSLYGAEMTFVSPPELRMPPEIVRDLQKKKIRVKETDSLEEIIGDVEILYMTRVQRERFPDPEEYEKVKNRLRVTGELLKAADPGLKILHPLPRVNEISPEVDSTPHARYFEQAFYGVPIRMALLALAMGVIE</sequence>
<dbReference type="AlphaFoldDB" id="A0A0E3SAB1"/>
<feature type="binding site" evidence="7">
    <location>
        <position position="126"/>
    </location>
    <ligand>
        <name>carbamoyl phosphate</name>
        <dbReference type="ChEBI" id="CHEBI:58228"/>
    </ligand>
</feature>
<dbReference type="PRINTS" id="PR00100">
    <property type="entry name" value="AOTCASE"/>
</dbReference>
<evidence type="ECO:0000256" key="1">
    <source>
        <dbReference type="ARBA" id="ARBA00004852"/>
    </source>
</evidence>
<dbReference type="InterPro" id="IPR006131">
    <property type="entry name" value="Asp_carbamoyltransf_Asp/Orn-bd"/>
</dbReference>
<evidence type="ECO:0000256" key="3">
    <source>
        <dbReference type="ARBA" id="ARBA00022679"/>
    </source>
</evidence>
<reference evidence="10 11" key="1">
    <citation type="submission" date="2014-07" db="EMBL/GenBank/DDBJ databases">
        <title>Methanogenic archaea and the global carbon cycle.</title>
        <authorList>
            <person name="Henriksen J.R."/>
            <person name="Luke J."/>
            <person name="Reinhart S."/>
            <person name="Benedict M.N."/>
            <person name="Youngblut N.D."/>
            <person name="Metcalf M.E."/>
            <person name="Whitaker R.J."/>
            <person name="Metcalf W.W."/>
        </authorList>
    </citation>
    <scope>NUCLEOTIDE SEQUENCE [LARGE SCALE GENOMIC DNA]</scope>
    <source>
        <strain evidence="10 11">HB-1</strain>
    </source>
</reference>
<dbReference type="Proteomes" id="UP000033101">
    <property type="component" value="Chromosome"/>
</dbReference>
<feature type="binding site" evidence="7">
    <location>
        <position position="247"/>
    </location>
    <ligand>
        <name>L-aspartate</name>
        <dbReference type="ChEBI" id="CHEBI:29991"/>
    </ligand>
</feature>
<dbReference type="InterPro" id="IPR036901">
    <property type="entry name" value="Asp/Orn_carbamoylTrfase_sf"/>
</dbReference>
<proteinExistence type="inferred from homology"/>
<feature type="domain" description="Aspartate/ornithine carbamoyltransferase Asp/Orn-binding" evidence="8">
    <location>
        <begin position="172"/>
        <end position="321"/>
    </location>
</feature>
<evidence type="ECO:0000313" key="10">
    <source>
        <dbReference type="EMBL" id="AKB76602.1"/>
    </source>
</evidence>
<dbReference type="NCBIfam" id="NF002032">
    <property type="entry name" value="PRK00856.1"/>
    <property type="match status" value="1"/>
</dbReference>
<feature type="binding site" evidence="7">
    <location>
        <position position="157"/>
    </location>
    <ligand>
        <name>carbamoyl phosphate</name>
        <dbReference type="ChEBI" id="CHEBI:58228"/>
    </ligand>
</feature>
<gene>
    <name evidence="7" type="primary">pyrB</name>
    <name evidence="10" type="ORF">MSHOH_0119</name>
</gene>
<dbReference type="Pfam" id="PF00185">
    <property type="entry name" value="OTCace"/>
    <property type="match status" value="1"/>
</dbReference>
<dbReference type="Pfam" id="PF02729">
    <property type="entry name" value="OTCace_N"/>
    <property type="match status" value="1"/>
</dbReference>
<dbReference type="KEGG" id="mhor:MSHOH_0119"/>
<dbReference type="InterPro" id="IPR006132">
    <property type="entry name" value="Asp/Orn_carbamoyltranf_P-bd"/>
</dbReference>
<feature type="binding site" evidence="7">
    <location>
        <position position="287"/>
    </location>
    <ligand>
        <name>carbamoyl phosphate</name>
        <dbReference type="ChEBI" id="CHEBI:58228"/>
    </ligand>
</feature>
<evidence type="ECO:0000259" key="9">
    <source>
        <dbReference type="Pfam" id="PF02729"/>
    </source>
</evidence>
<dbReference type="Gene3D" id="3.40.50.1370">
    <property type="entry name" value="Aspartate/ornithine carbamoyltransferase"/>
    <property type="match status" value="2"/>
</dbReference>
<dbReference type="NCBIfam" id="TIGR00670">
    <property type="entry name" value="asp_carb_tr"/>
    <property type="match status" value="1"/>
</dbReference>
<feature type="binding site" evidence="7">
    <location>
        <position position="286"/>
    </location>
    <ligand>
        <name>carbamoyl phosphate</name>
        <dbReference type="ChEBI" id="CHEBI:58228"/>
    </ligand>
</feature>
<dbReference type="HAMAP" id="MF_00001">
    <property type="entry name" value="Asp_carb_tr"/>
    <property type="match status" value="1"/>
</dbReference>
<dbReference type="InterPro" id="IPR006130">
    <property type="entry name" value="Asp/Orn_carbamoylTrfase"/>
</dbReference>
<comment type="catalytic activity">
    <reaction evidence="6 7">
        <text>carbamoyl phosphate + L-aspartate = N-carbamoyl-L-aspartate + phosphate + H(+)</text>
        <dbReference type="Rhea" id="RHEA:20013"/>
        <dbReference type="ChEBI" id="CHEBI:15378"/>
        <dbReference type="ChEBI" id="CHEBI:29991"/>
        <dbReference type="ChEBI" id="CHEBI:32814"/>
        <dbReference type="ChEBI" id="CHEBI:43474"/>
        <dbReference type="ChEBI" id="CHEBI:58228"/>
        <dbReference type="EC" id="2.1.3.2"/>
    </reaction>
</comment>
<dbReference type="UniPathway" id="UPA00070">
    <property type="reaction ID" value="UER00116"/>
</dbReference>
<name>A0A0E3SAB1_9EURY</name>
<comment type="similarity">
    <text evidence="2 7">Belongs to the aspartate/ornithine carbamoyltransferase superfamily. ATCase family.</text>
</comment>
<keyword evidence="3 7" id="KW-0808">Transferase</keyword>
<dbReference type="GO" id="GO:0044205">
    <property type="term" value="P:'de novo' UMP biosynthetic process"/>
    <property type="evidence" value="ECO:0007669"/>
    <property type="project" value="UniProtKB-UniRule"/>
</dbReference>
<dbReference type="GO" id="GO:0016597">
    <property type="term" value="F:amino acid binding"/>
    <property type="evidence" value="ECO:0007669"/>
    <property type="project" value="InterPro"/>
</dbReference>
<feature type="binding site" evidence="7">
    <location>
        <position position="105"/>
    </location>
    <ligand>
        <name>L-aspartate</name>
        <dbReference type="ChEBI" id="CHEBI:29991"/>
    </ligand>
</feature>
<dbReference type="GO" id="GO:0006520">
    <property type="term" value="P:amino acid metabolic process"/>
    <property type="evidence" value="ECO:0007669"/>
    <property type="project" value="InterPro"/>
</dbReference>
<comment type="pathway">
    <text evidence="1 7">Pyrimidine metabolism; UMP biosynthesis via de novo pathway; (S)-dihydroorotate from bicarbonate: step 2/3.</text>
</comment>
<feature type="binding site" evidence="7">
    <location>
        <position position="186"/>
    </location>
    <ligand>
        <name>L-aspartate</name>
        <dbReference type="ChEBI" id="CHEBI:29991"/>
    </ligand>
</feature>
<dbReference type="PANTHER" id="PTHR45753:SF6">
    <property type="entry name" value="ASPARTATE CARBAMOYLTRANSFERASE"/>
    <property type="match status" value="1"/>
</dbReference>
<evidence type="ECO:0000256" key="6">
    <source>
        <dbReference type="ARBA" id="ARBA00048859"/>
    </source>
</evidence>
<comment type="function">
    <text evidence="5 7">Catalyzes the condensation of carbamoyl phosphate and aspartate to form carbamoyl aspartate and inorganic phosphate, the committed step in the de novo pyrimidine nucleotide biosynthesis pathway.</text>
</comment>
<dbReference type="GO" id="GO:0004070">
    <property type="term" value="F:aspartate carbamoyltransferase activity"/>
    <property type="evidence" value="ECO:0007669"/>
    <property type="project" value="UniProtKB-UniRule"/>
</dbReference>
<evidence type="ECO:0000256" key="2">
    <source>
        <dbReference type="ARBA" id="ARBA00008896"/>
    </source>
</evidence>
<dbReference type="InterPro" id="IPR002082">
    <property type="entry name" value="Asp_carbamoyltransf"/>
</dbReference>
<protein>
    <recommendedName>
        <fullName evidence="7">Aspartate carbamoyltransferase</fullName>
        <ecNumber evidence="7">2.1.3.2</ecNumber>
    </recommendedName>
    <alternativeName>
        <fullName evidence="7">Aspartate transcarbamylase</fullName>
        <shortName evidence="7">ATCase</shortName>
    </alternativeName>
</protein>
<dbReference type="PROSITE" id="PS00097">
    <property type="entry name" value="CARBAMOYLTRANSFERASE"/>
    <property type="match status" value="1"/>
</dbReference>
<organism evidence="10 11">
    <name type="scientific">Methanosarcina horonobensis HB-1 = JCM 15518</name>
    <dbReference type="NCBI Taxonomy" id="1434110"/>
    <lineage>
        <taxon>Archaea</taxon>
        <taxon>Methanobacteriati</taxon>
        <taxon>Methanobacteriota</taxon>
        <taxon>Stenosarchaea group</taxon>
        <taxon>Methanomicrobia</taxon>
        <taxon>Methanosarcinales</taxon>
        <taxon>Methanosarcinaceae</taxon>
        <taxon>Methanosarcina</taxon>
    </lineage>
</organism>
<dbReference type="PRINTS" id="PR00101">
    <property type="entry name" value="ATCASE"/>
</dbReference>